<dbReference type="Proteomes" id="UP000064412">
    <property type="component" value="Unassembled WGS sequence"/>
</dbReference>
<dbReference type="EC" id="1.11.1.-" evidence="1"/>
<name>A0ABD4DJE2_ELIMR</name>
<sequence length="326" mass="36202">MKKSNYISLFILAMSFTTQLQAQTTTSTPQQMVDALHQTFGKYPNARAVHAKGIITEGFFTPSPEAKKICKAVHFSIAKSPVTVRFSDFTGIPNISDTDAHSNPRGLAIKFHLPDGKTTDIVSHSYNGFPVATTDEFRELLTAISESGSDSIKPTPLDTFLETHPVAKIFLTNQKPASVSFANLSYYGVNAFKFINSKGFAVYIRYQFIPEEGEKFLSQEALSQLGPNYLNEEIKSHLSSENIKFRLYAQIAQPGDTINNPSIVWPENRKRILLGTITLTKVTANIPAEDKKLSFIPNAVTDGIETVDVMLEDRSKAYPISVKERQ</sequence>
<feature type="domain" description="Catalase core" evidence="5">
    <location>
        <begin position="25"/>
        <end position="326"/>
    </location>
</feature>
<comment type="cofactor">
    <cofactor evidence="1">
        <name>heme</name>
        <dbReference type="ChEBI" id="CHEBI:30413"/>
    </cofactor>
</comment>
<keyword evidence="1" id="KW-0575">Peroxidase</keyword>
<protein>
    <recommendedName>
        <fullName evidence="1">Catalase-related peroxidase</fullName>
        <ecNumber evidence="1">1.11.1.-</ecNumber>
    </recommendedName>
</protein>
<keyword evidence="4" id="KW-0732">Signal</keyword>
<dbReference type="SMART" id="SM01060">
    <property type="entry name" value="Catalase"/>
    <property type="match status" value="1"/>
</dbReference>
<dbReference type="CDD" id="cd08153">
    <property type="entry name" value="srpA_like"/>
    <property type="match status" value="1"/>
</dbReference>
<dbReference type="PIRSF" id="PIRSF000296">
    <property type="entry name" value="SrpA"/>
    <property type="match status" value="1"/>
</dbReference>
<feature type="active site" evidence="2">
    <location>
        <position position="50"/>
    </location>
</feature>
<reference evidence="6 7" key="1">
    <citation type="submission" date="2015-11" db="EMBL/GenBank/DDBJ databases">
        <authorList>
            <person name="Nicholson A.C."/>
            <person name="Humrighouse B.W."/>
            <person name="Graziano J."/>
            <person name="Lasker B."/>
            <person name="Whitney A.M."/>
            <person name="Mcquiston J.R."/>
        </authorList>
    </citation>
    <scope>NUCLEOTIDE SEQUENCE [LARGE SCALE GENOMIC DNA]</scope>
    <source>
        <strain evidence="6 7">G4071</strain>
    </source>
</reference>
<dbReference type="GO" id="GO:0046872">
    <property type="term" value="F:metal ion binding"/>
    <property type="evidence" value="ECO:0007669"/>
    <property type="project" value="UniProtKB-KW"/>
</dbReference>
<evidence type="ECO:0000313" key="7">
    <source>
        <dbReference type="Proteomes" id="UP000064412"/>
    </source>
</evidence>
<feature type="chain" id="PRO_5044869993" description="Catalase-related peroxidase" evidence="4">
    <location>
        <begin position="23"/>
        <end position="326"/>
    </location>
</feature>
<accession>A0ABD4DJE2</accession>
<evidence type="ECO:0000256" key="2">
    <source>
        <dbReference type="PIRSR" id="PIRSR000296-1"/>
    </source>
</evidence>
<dbReference type="GO" id="GO:0004601">
    <property type="term" value="F:peroxidase activity"/>
    <property type="evidence" value="ECO:0007669"/>
    <property type="project" value="UniProtKB-KW"/>
</dbReference>
<comment type="similarity">
    <text evidence="1">Belongs to the catalase family.</text>
</comment>
<feature type="signal peptide" evidence="4">
    <location>
        <begin position="1"/>
        <end position="22"/>
    </location>
</feature>
<keyword evidence="1 3" id="KW-0408">Iron</keyword>
<evidence type="ECO:0000256" key="1">
    <source>
        <dbReference type="PIRNR" id="PIRNR000296"/>
    </source>
</evidence>
<dbReference type="PROSITE" id="PS51402">
    <property type="entry name" value="CATALASE_3"/>
    <property type="match status" value="1"/>
</dbReference>
<evidence type="ECO:0000313" key="6">
    <source>
        <dbReference type="EMBL" id="KUY17047.1"/>
    </source>
</evidence>
<evidence type="ECO:0000259" key="5">
    <source>
        <dbReference type="SMART" id="SM01060"/>
    </source>
</evidence>
<dbReference type="InterPro" id="IPR020835">
    <property type="entry name" value="Catalase_sf"/>
</dbReference>
<dbReference type="InterPro" id="IPR018028">
    <property type="entry name" value="Catalase"/>
</dbReference>
<dbReference type="SUPFAM" id="SSF56634">
    <property type="entry name" value="Heme-dependent catalase-like"/>
    <property type="match status" value="1"/>
</dbReference>
<dbReference type="RefSeq" id="WP_059345076.1">
    <property type="nucleotide sequence ID" value="NZ_CP140570.1"/>
</dbReference>
<dbReference type="Gene3D" id="2.40.180.10">
    <property type="entry name" value="Catalase core domain"/>
    <property type="match status" value="1"/>
</dbReference>
<keyword evidence="1" id="KW-0560">Oxidoreductase</keyword>
<dbReference type="InterPro" id="IPR011614">
    <property type="entry name" value="Catalase_core"/>
</dbReference>
<feature type="binding site" description="axial binding residue" evidence="3">
    <location>
        <position position="318"/>
    </location>
    <ligand>
        <name>heme</name>
        <dbReference type="ChEBI" id="CHEBI:30413"/>
    </ligand>
    <ligandPart>
        <name>Fe</name>
        <dbReference type="ChEBI" id="CHEBI:18248"/>
    </ligandPart>
</feature>
<evidence type="ECO:0000256" key="4">
    <source>
        <dbReference type="SAM" id="SignalP"/>
    </source>
</evidence>
<dbReference type="Pfam" id="PF00199">
    <property type="entry name" value="Catalase"/>
    <property type="match status" value="1"/>
</dbReference>
<dbReference type="InterPro" id="IPR024168">
    <property type="entry name" value="Catalase_SrpA-type_pred"/>
</dbReference>
<dbReference type="PRINTS" id="PR00067">
    <property type="entry name" value="CATALASE"/>
</dbReference>
<dbReference type="EMBL" id="LNOI01000004">
    <property type="protein sequence ID" value="KUY17047.1"/>
    <property type="molecule type" value="Genomic_DNA"/>
</dbReference>
<dbReference type="Gene3D" id="1.20.1280.120">
    <property type="match status" value="1"/>
</dbReference>
<dbReference type="PANTHER" id="PTHR11465:SF62">
    <property type="entry name" value="CATALASE T"/>
    <property type="match status" value="1"/>
</dbReference>
<proteinExistence type="inferred from homology"/>
<dbReference type="PANTHER" id="PTHR11465">
    <property type="entry name" value="CATALASE"/>
    <property type="match status" value="1"/>
</dbReference>
<keyword evidence="1 3" id="KW-0349">Heme</keyword>
<dbReference type="AlphaFoldDB" id="A0ABD4DJE2"/>
<evidence type="ECO:0000256" key="3">
    <source>
        <dbReference type="PIRSR" id="PIRSR000296-2"/>
    </source>
</evidence>
<keyword evidence="1 3" id="KW-0479">Metal-binding</keyword>
<organism evidence="6 7">
    <name type="scientific">Elizabethkingia miricola</name>
    <name type="common">Chryseobacterium miricola</name>
    <dbReference type="NCBI Taxonomy" id="172045"/>
    <lineage>
        <taxon>Bacteria</taxon>
        <taxon>Pseudomonadati</taxon>
        <taxon>Bacteroidota</taxon>
        <taxon>Flavobacteriia</taxon>
        <taxon>Flavobacteriales</taxon>
        <taxon>Weeksellaceae</taxon>
        <taxon>Elizabethkingia</taxon>
    </lineage>
</organism>
<comment type="function">
    <text evidence="1">Has an organic peroxide-dependent peroxidase activity.</text>
</comment>
<gene>
    <name evidence="6" type="ORF">ATB95_11740</name>
</gene>
<comment type="caution">
    <text evidence="6">The sequence shown here is derived from an EMBL/GenBank/DDBJ whole genome shotgun (WGS) entry which is preliminary data.</text>
</comment>